<name>A0A916ZJY4_9BACL</name>
<organism evidence="2 3">
    <name type="scientific">Paenibacillus nasutitermitis</name>
    <dbReference type="NCBI Taxonomy" id="1652958"/>
    <lineage>
        <taxon>Bacteria</taxon>
        <taxon>Bacillati</taxon>
        <taxon>Bacillota</taxon>
        <taxon>Bacilli</taxon>
        <taxon>Bacillales</taxon>
        <taxon>Paenibacillaceae</taxon>
        <taxon>Paenibacillus</taxon>
    </lineage>
</organism>
<gene>
    <name evidence="2" type="ORF">GCM10010911_70670</name>
</gene>
<evidence type="ECO:0000313" key="2">
    <source>
        <dbReference type="EMBL" id="GGE01607.1"/>
    </source>
</evidence>
<dbReference type="RefSeq" id="WP_189000665.1">
    <property type="nucleotide sequence ID" value="NZ_BMHP01000016.1"/>
</dbReference>
<reference evidence="2" key="2">
    <citation type="submission" date="2020-09" db="EMBL/GenBank/DDBJ databases">
        <authorList>
            <person name="Sun Q."/>
            <person name="Zhou Y."/>
        </authorList>
    </citation>
    <scope>NUCLEOTIDE SEQUENCE</scope>
    <source>
        <strain evidence="2">CGMCC 1.15178</strain>
    </source>
</reference>
<feature type="transmembrane region" description="Helical" evidence="1">
    <location>
        <begin position="7"/>
        <end position="27"/>
    </location>
</feature>
<keyword evidence="1" id="KW-1133">Transmembrane helix</keyword>
<feature type="transmembrane region" description="Helical" evidence="1">
    <location>
        <begin position="63"/>
        <end position="92"/>
    </location>
</feature>
<accession>A0A916ZJY4</accession>
<keyword evidence="1" id="KW-0472">Membrane</keyword>
<dbReference type="Proteomes" id="UP000612456">
    <property type="component" value="Unassembled WGS sequence"/>
</dbReference>
<feature type="transmembrane region" description="Helical" evidence="1">
    <location>
        <begin position="33"/>
        <end position="51"/>
    </location>
</feature>
<protein>
    <submittedName>
        <fullName evidence="2">Uncharacterized protein</fullName>
    </submittedName>
</protein>
<dbReference type="AlphaFoldDB" id="A0A916ZJY4"/>
<proteinExistence type="predicted"/>
<comment type="caution">
    <text evidence="2">The sequence shown here is derived from an EMBL/GenBank/DDBJ whole genome shotgun (WGS) entry which is preliminary data.</text>
</comment>
<keyword evidence="3" id="KW-1185">Reference proteome</keyword>
<sequence length="102" mass="11346">MKISRVLRFISAILEACLGIPIVGGLFVISMSYSPLMFMFVLHLITLFFCFRERSGKIGSIAGIVTSLLAWIPILGMIMHILSAIILFISAASDRESRNLRQ</sequence>
<evidence type="ECO:0000256" key="1">
    <source>
        <dbReference type="SAM" id="Phobius"/>
    </source>
</evidence>
<reference evidence="2" key="1">
    <citation type="journal article" date="2014" name="Int. J. Syst. Evol. Microbiol.">
        <title>Complete genome sequence of Corynebacterium casei LMG S-19264T (=DSM 44701T), isolated from a smear-ripened cheese.</title>
        <authorList>
            <consortium name="US DOE Joint Genome Institute (JGI-PGF)"/>
            <person name="Walter F."/>
            <person name="Albersmeier A."/>
            <person name="Kalinowski J."/>
            <person name="Ruckert C."/>
        </authorList>
    </citation>
    <scope>NUCLEOTIDE SEQUENCE</scope>
    <source>
        <strain evidence="2">CGMCC 1.15178</strain>
    </source>
</reference>
<keyword evidence="1" id="KW-0812">Transmembrane</keyword>
<evidence type="ECO:0000313" key="3">
    <source>
        <dbReference type="Proteomes" id="UP000612456"/>
    </source>
</evidence>
<dbReference type="EMBL" id="BMHP01000016">
    <property type="protein sequence ID" value="GGE01607.1"/>
    <property type="molecule type" value="Genomic_DNA"/>
</dbReference>